<organism evidence="2 3">
    <name type="scientific">Ambispora leptoticha</name>
    <dbReference type="NCBI Taxonomy" id="144679"/>
    <lineage>
        <taxon>Eukaryota</taxon>
        <taxon>Fungi</taxon>
        <taxon>Fungi incertae sedis</taxon>
        <taxon>Mucoromycota</taxon>
        <taxon>Glomeromycotina</taxon>
        <taxon>Glomeromycetes</taxon>
        <taxon>Archaeosporales</taxon>
        <taxon>Ambisporaceae</taxon>
        <taxon>Ambispora</taxon>
    </lineage>
</organism>
<feature type="compositionally biased region" description="Basic and acidic residues" evidence="1">
    <location>
        <begin position="1"/>
        <end position="11"/>
    </location>
</feature>
<reference evidence="2" key="1">
    <citation type="submission" date="2021-06" db="EMBL/GenBank/DDBJ databases">
        <authorList>
            <person name="Kallberg Y."/>
            <person name="Tangrot J."/>
            <person name="Rosling A."/>
        </authorList>
    </citation>
    <scope>NUCLEOTIDE SEQUENCE</scope>
    <source>
        <strain evidence="2">FL130A</strain>
    </source>
</reference>
<dbReference type="AlphaFoldDB" id="A0A9N9EBN7"/>
<gene>
    <name evidence="2" type="ORF">ALEPTO_LOCUS10662</name>
</gene>
<dbReference type="EMBL" id="CAJVPS010012770">
    <property type="protein sequence ID" value="CAG8673260.1"/>
    <property type="molecule type" value="Genomic_DNA"/>
</dbReference>
<evidence type="ECO:0000313" key="2">
    <source>
        <dbReference type="EMBL" id="CAG8673260.1"/>
    </source>
</evidence>
<feature type="region of interest" description="Disordered" evidence="1">
    <location>
        <begin position="1"/>
        <end position="40"/>
    </location>
</feature>
<keyword evidence="3" id="KW-1185">Reference proteome</keyword>
<evidence type="ECO:0000256" key="1">
    <source>
        <dbReference type="SAM" id="MobiDB-lite"/>
    </source>
</evidence>
<name>A0A9N9EBN7_9GLOM</name>
<accession>A0A9N9EBN7</accession>
<sequence>MQAPRAIRDFPHSPPSPSNSKRRQTMFNETQPPNKRQRPGVATNLLYKLTELAAYTSAVATETYQTFIGVVGTDGLPPASQQQFNQRKISNAATFNNRYSMALDGYGEDIMQIKADDDDCEMGDEEFVETTEVKSIKKNECDWSNVNADEEEPPPPYDSSWSMVNILFNTLSMITFIKID</sequence>
<protein>
    <submittedName>
        <fullName evidence="2">1642_t:CDS:1</fullName>
    </submittedName>
</protein>
<comment type="caution">
    <text evidence="2">The sequence shown here is derived from an EMBL/GenBank/DDBJ whole genome shotgun (WGS) entry which is preliminary data.</text>
</comment>
<feature type="compositionally biased region" description="Polar residues" evidence="1">
    <location>
        <begin position="25"/>
        <end position="34"/>
    </location>
</feature>
<evidence type="ECO:0000313" key="3">
    <source>
        <dbReference type="Proteomes" id="UP000789508"/>
    </source>
</evidence>
<dbReference type="OrthoDB" id="2408385at2759"/>
<proteinExistence type="predicted"/>
<dbReference type="Proteomes" id="UP000789508">
    <property type="component" value="Unassembled WGS sequence"/>
</dbReference>